<keyword evidence="2" id="KW-0436">Ligase</keyword>
<dbReference type="PROSITE" id="PS50979">
    <property type="entry name" value="BC"/>
    <property type="match status" value="1"/>
</dbReference>
<dbReference type="Gene3D" id="3.30.470.20">
    <property type="entry name" value="ATP-grasp fold, B domain"/>
    <property type="match status" value="1"/>
</dbReference>
<evidence type="ECO:0000256" key="2">
    <source>
        <dbReference type="ARBA" id="ARBA00022598"/>
    </source>
</evidence>
<dbReference type="InterPro" id="IPR011764">
    <property type="entry name" value="Biotin_carboxylation_dom"/>
</dbReference>
<dbReference type="Proteomes" id="UP000267251">
    <property type="component" value="Unassembled WGS sequence"/>
</dbReference>
<comment type="cofactor">
    <cofactor evidence="1">
        <name>biotin</name>
        <dbReference type="ChEBI" id="CHEBI:57586"/>
    </cofactor>
</comment>
<gene>
    <name evidence="9" type="ORF">BJ684DRAFT_5447</name>
</gene>
<dbReference type="InterPro" id="IPR005481">
    <property type="entry name" value="BC-like_N"/>
</dbReference>
<dbReference type="SUPFAM" id="SSF56059">
    <property type="entry name" value="Glutathione synthetase ATP-binding domain-like"/>
    <property type="match status" value="1"/>
</dbReference>
<keyword evidence="10" id="KW-1185">Reference proteome</keyword>
<keyword evidence="5" id="KW-0092">Biotin</keyword>
<dbReference type="Pfam" id="PF02786">
    <property type="entry name" value="CPSase_L_D2"/>
    <property type="match status" value="1"/>
</dbReference>
<evidence type="ECO:0000313" key="9">
    <source>
        <dbReference type="EMBL" id="RKP11863.1"/>
    </source>
</evidence>
<dbReference type="GO" id="GO:0046872">
    <property type="term" value="F:metal ion binding"/>
    <property type="evidence" value="ECO:0007669"/>
    <property type="project" value="InterPro"/>
</dbReference>
<dbReference type="Pfam" id="PF00289">
    <property type="entry name" value="Biotin_carb_N"/>
    <property type="match status" value="1"/>
</dbReference>
<evidence type="ECO:0000256" key="1">
    <source>
        <dbReference type="ARBA" id="ARBA00001953"/>
    </source>
</evidence>
<reference evidence="10" key="1">
    <citation type="journal article" date="2018" name="Nat. Microbiol.">
        <title>Leveraging single-cell genomics to expand the fungal tree of life.</title>
        <authorList>
            <person name="Ahrendt S.R."/>
            <person name="Quandt C.A."/>
            <person name="Ciobanu D."/>
            <person name="Clum A."/>
            <person name="Salamov A."/>
            <person name="Andreopoulos B."/>
            <person name="Cheng J.F."/>
            <person name="Woyke T."/>
            <person name="Pelin A."/>
            <person name="Henrissat B."/>
            <person name="Reynolds N.K."/>
            <person name="Benny G.L."/>
            <person name="Smith M.E."/>
            <person name="James T.Y."/>
            <person name="Grigoriev I.V."/>
        </authorList>
    </citation>
    <scope>NUCLEOTIDE SEQUENCE [LARGE SCALE GENOMIC DNA]</scope>
</reference>
<dbReference type="SUPFAM" id="SSF52440">
    <property type="entry name" value="PreATP-grasp domain"/>
    <property type="match status" value="1"/>
</dbReference>
<proteinExistence type="predicted"/>
<evidence type="ECO:0000259" key="8">
    <source>
        <dbReference type="PROSITE" id="PS50979"/>
    </source>
</evidence>
<name>A0A4P9XZF5_9FUNG</name>
<feature type="non-terminal residue" evidence="9">
    <location>
        <position position="1"/>
    </location>
</feature>
<keyword evidence="3 6" id="KW-0547">Nucleotide-binding</keyword>
<dbReference type="PROSITE" id="PS50975">
    <property type="entry name" value="ATP_GRASP"/>
    <property type="match status" value="1"/>
</dbReference>
<evidence type="ECO:0000259" key="7">
    <source>
        <dbReference type="PROSITE" id="PS50975"/>
    </source>
</evidence>
<dbReference type="FunFam" id="3.40.50.20:FF:000010">
    <property type="entry name" value="Propionyl-CoA carboxylase subunit alpha"/>
    <property type="match status" value="1"/>
</dbReference>
<evidence type="ECO:0000256" key="6">
    <source>
        <dbReference type="PROSITE-ProRule" id="PRU00409"/>
    </source>
</evidence>
<organism evidence="9 10">
    <name type="scientific">Piptocephalis cylindrospora</name>
    <dbReference type="NCBI Taxonomy" id="1907219"/>
    <lineage>
        <taxon>Eukaryota</taxon>
        <taxon>Fungi</taxon>
        <taxon>Fungi incertae sedis</taxon>
        <taxon>Zoopagomycota</taxon>
        <taxon>Zoopagomycotina</taxon>
        <taxon>Zoopagomycetes</taxon>
        <taxon>Zoopagales</taxon>
        <taxon>Piptocephalidaceae</taxon>
        <taxon>Piptocephalis</taxon>
    </lineage>
</organism>
<evidence type="ECO:0000256" key="4">
    <source>
        <dbReference type="ARBA" id="ARBA00022840"/>
    </source>
</evidence>
<protein>
    <submittedName>
        <fullName evidence="9">Pre-ATP-grasp domain-containing protein</fullName>
    </submittedName>
</protein>
<feature type="non-terminal residue" evidence="9">
    <location>
        <position position="205"/>
    </location>
</feature>
<evidence type="ECO:0000313" key="10">
    <source>
        <dbReference type="Proteomes" id="UP000267251"/>
    </source>
</evidence>
<dbReference type="GO" id="GO:0005524">
    <property type="term" value="F:ATP binding"/>
    <property type="evidence" value="ECO:0007669"/>
    <property type="project" value="UniProtKB-UniRule"/>
</dbReference>
<dbReference type="OrthoDB" id="196847at2759"/>
<dbReference type="InterPro" id="IPR016185">
    <property type="entry name" value="PreATP-grasp_dom_sf"/>
</dbReference>
<accession>A0A4P9XZF5</accession>
<dbReference type="InterPro" id="IPR005479">
    <property type="entry name" value="CPAse_ATP-bd"/>
</dbReference>
<sequence>RGEIACRVIKTAKELGVKTVAVYSEADRDAIHVRMADEAFCLGPASSSESYLRQDRILWAAKASGARAIHPGYGFLSENATFAEKCASEGIVFIGPPPSAITSMGSKSESKDIMIAAGVPVVPGYHGSDQSLERLMEEADRISYPVLIKAIKGGGGKGMRVVQSAAEFEEMLGSARREAINSFGDDQVLVEKYLVKPRHVEVQVF</sequence>
<feature type="domain" description="Biotin carboxylation" evidence="8">
    <location>
        <begin position="1"/>
        <end position="205"/>
    </location>
</feature>
<dbReference type="PANTHER" id="PTHR18866">
    <property type="entry name" value="CARBOXYLASE:PYRUVATE/ACETYL-COA/PROPIONYL-COA CARBOXYLASE"/>
    <property type="match status" value="1"/>
</dbReference>
<keyword evidence="4 6" id="KW-0067">ATP-binding</keyword>
<evidence type="ECO:0000256" key="5">
    <source>
        <dbReference type="ARBA" id="ARBA00023267"/>
    </source>
</evidence>
<dbReference type="GO" id="GO:0004485">
    <property type="term" value="F:methylcrotonoyl-CoA carboxylase activity"/>
    <property type="evidence" value="ECO:0007669"/>
    <property type="project" value="TreeGrafter"/>
</dbReference>
<dbReference type="AlphaFoldDB" id="A0A4P9XZF5"/>
<dbReference type="EMBL" id="KZ988609">
    <property type="protein sequence ID" value="RKP11863.1"/>
    <property type="molecule type" value="Genomic_DNA"/>
</dbReference>
<dbReference type="InterPro" id="IPR011761">
    <property type="entry name" value="ATP-grasp"/>
</dbReference>
<dbReference type="PANTHER" id="PTHR18866:SF33">
    <property type="entry name" value="METHYLCROTONOYL-COA CARBOXYLASE SUBUNIT ALPHA, MITOCHONDRIAL-RELATED"/>
    <property type="match status" value="1"/>
</dbReference>
<evidence type="ECO:0000256" key="3">
    <source>
        <dbReference type="ARBA" id="ARBA00022741"/>
    </source>
</evidence>
<dbReference type="GO" id="GO:0005739">
    <property type="term" value="C:mitochondrion"/>
    <property type="evidence" value="ECO:0007669"/>
    <property type="project" value="TreeGrafter"/>
</dbReference>
<feature type="domain" description="ATP-grasp" evidence="7">
    <location>
        <begin position="111"/>
        <end position="205"/>
    </location>
</feature>
<dbReference type="InterPro" id="IPR050856">
    <property type="entry name" value="Biotin_carboxylase_complex"/>
</dbReference>
<dbReference type="FunFam" id="3.30.1490.20:FF:000003">
    <property type="entry name" value="acetyl-CoA carboxylase isoform X1"/>
    <property type="match status" value="1"/>
</dbReference>